<keyword evidence="2" id="KW-0812">Transmembrane</keyword>
<dbReference type="Proteomes" id="UP000815325">
    <property type="component" value="Unassembled WGS sequence"/>
</dbReference>
<keyword evidence="6" id="KW-0456">Lyase</keyword>
<dbReference type="SMART" id="SM00044">
    <property type="entry name" value="CYCc"/>
    <property type="match status" value="1"/>
</dbReference>
<gene>
    <name evidence="9" type="ORF">DUNSADRAFT_5126</name>
</gene>
<dbReference type="PROSITE" id="PS50125">
    <property type="entry name" value="GUANYLATE_CYCLASE_2"/>
    <property type="match status" value="1"/>
</dbReference>
<dbReference type="InterPro" id="IPR029787">
    <property type="entry name" value="Nucleotide_cyclase"/>
</dbReference>
<dbReference type="InterPro" id="IPR001054">
    <property type="entry name" value="A/G_cyclase"/>
</dbReference>
<feature type="compositionally biased region" description="Polar residues" evidence="7">
    <location>
        <begin position="502"/>
        <end position="511"/>
    </location>
</feature>
<proteinExistence type="predicted"/>
<accession>A0ABQ7H7D3</accession>
<dbReference type="SUPFAM" id="SSF55073">
    <property type="entry name" value="Nucleotide cyclase"/>
    <property type="match status" value="1"/>
</dbReference>
<sequence length="904" mass="97937">MPVHSLLQPECLRSRSQSPEVQNAGNLNYSLKLHRECITIHAPQAPVQASKSVYASTRPQACPCKRASARACAACSSKPDLGAEPAPPRIDFINTYKSPENFTVDTFCSAPSSGQTLKEEGWFEELQGAFPFSWAVLTSDACRVLHHGLGLEPAAAQLLQQVLLPEGIHPVAPAVGSPCAKPGRGFSASSFLAALLGPQLEAVALETAKIGRPWKGSISVQLPATKHTSDSSARCSIHISPAPSAAAEEEEQRAAEVTVRVRTEKASSFTSRQQSRKSNVTFQSAGLDEGRSHGGAEESAKGLRWDCLPISDPDLATQDPPVQPGSKGARDRLPAKFEGNYEMARNRSPDPCPNLDCTAHLIGIHARGEGHLNLEEDAPSARASSAGNRQLRGSRSLGSHGRRSSLRLSEKEIEDFMRQDEDESPNLRTRAFLKSLSHAEYRQAESPAKHGSRLPNLDNVEHIAQQTESRSALTQSEMFETEIESLDQKTDKDLDAKDATGSVPQPQSGSIEGSAMHSFDVVVSPVDRSKGNRSPLTVVITDSTEHLKARAVLTALAESQLELLEKMMPQHVIQFLAMESSEAVPERVGQLARAHESVTLMFMDVCGFTEMSKEVEPHRIMVFLNTLFSRFDKLVDVHGVHKVETAGDCYIISGGIMKQAEGLGQMVVEESHDPVASARRVMDFAIAILDAAGQVEMPNQPHQPVRVRIGMHSGDVVSGMIGTKLPKFSLFGDAMCTASRMESTGVPGRIHVSKATRDLLQEEMWEATGGVEVKGKGCMESYLWLPHFLKFSDGHGFDASPSIPLPSLGLGNAEHRVQGNSLPLPALSPALRLLCSPQSSRANMSCDMLKEWERGWETYQSISQLKEISGWPTPDAVAASSSMLPSEIIKATQTLSRSCKMGGK</sequence>
<feature type="region of interest" description="Disordered" evidence="7">
    <location>
        <begin position="265"/>
        <end position="334"/>
    </location>
</feature>
<dbReference type="PANTHER" id="PTHR11920">
    <property type="entry name" value="GUANYLYL CYCLASE"/>
    <property type="match status" value="1"/>
</dbReference>
<evidence type="ECO:0000256" key="4">
    <source>
        <dbReference type="ARBA" id="ARBA00022989"/>
    </source>
</evidence>
<evidence type="ECO:0000259" key="8">
    <source>
        <dbReference type="PROSITE" id="PS50125"/>
    </source>
</evidence>
<dbReference type="Gene3D" id="3.30.70.1230">
    <property type="entry name" value="Nucleotide cyclase"/>
    <property type="match status" value="1"/>
</dbReference>
<feature type="region of interest" description="Disordered" evidence="7">
    <location>
        <begin position="483"/>
        <end position="513"/>
    </location>
</feature>
<evidence type="ECO:0000256" key="5">
    <source>
        <dbReference type="ARBA" id="ARBA00023136"/>
    </source>
</evidence>
<dbReference type="CDD" id="cd07302">
    <property type="entry name" value="CHD"/>
    <property type="match status" value="1"/>
</dbReference>
<name>A0ABQ7H7D3_DUNSA</name>
<evidence type="ECO:0000256" key="1">
    <source>
        <dbReference type="ARBA" id="ARBA00004370"/>
    </source>
</evidence>
<feature type="compositionally biased region" description="Basic and acidic residues" evidence="7">
    <location>
        <begin position="486"/>
        <end position="498"/>
    </location>
</feature>
<organism evidence="9 10">
    <name type="scientific">Dunaliella salina</name>
    <name type="common">Green alga</name>
    <name type="synonym">Protococcus salinus</name>
    <dbReference type="NCBI Taxonomy" id="3046"/>
    <lineage>
        <taxon>Eukaryota</taxon>
        <taxon>Viridiplantae</taxon>
        <taxon>Chlorophyta</taxon>
        <taxon>core chlorophytes</taxon>
        <taxon>Chlorophyceae</taxon>
        <taxon>CS clade</taxon>
        <taxon>Chlamydomonadales</taxon>
        <taxon>Dunaliellaceae</taxon>
        <taxon>Dunaliella</taxon>
    </lineage>
</organism>
<evidence type="ECO:0000313" key="10">
    <source>
        <dbReference type="Proteomes" id="UP000815325"/>
    </source>
</evidence>
<evidence type="ECO:0000256" key="6">
    <source>
        <dbReference type="ARBA" id="ARBA00023239"/>
    </source>
</evidence>
<feature type="compositionally biased region" description="Polar residues" evidence="7">
    <location>
        <begin position="266"/>
        <end position="284"/>
    </location>
</feature>
<evidence type="ECO:0000256" key="3">
    <source>
        <dbReference type="ARBA" id="ARBA00022741"/>
    </source>
</evidence>
<evidence type="ECO:0000256" key="7">
    <source>
        <dbReference type="SAM" id="MobiDB-lite"/>
    </source>
</evidence>
<feature type="compositionally biased region" description="Basic and acidic residues" evidence="7">
    <location>
        <begin position="288"/>
        <end position="304"/>
    </location>
</feature>
<keyword evidence="4" id="KW-1133">Transmembrane helix</keyword>
<feature type="compositionally biased region" description="Low complexity" evidence="7">
    <location>
        <begin position="387"/>
        <end position="399"/>
    </location>
</feature>
<dbReference type="InterPro" id="IPR050401">
    <property type="entry name" value="Cyclic_nucleotide_synthase"/>
</dbReference>
<dbReference type="Pfam" id="PF00211">
    <property type="entry name" value="Guanylate_cyc"/>
    <property type="match status" value="1"/>
</dbReference>
<protein>
    <submittedName>
        <fullName evidence="9">Adenylate and guanylate cyclase catalytic domain-containing protein</fullName>
    </submittedName>
</protein>
<reference evidence="9" key="1">
    <citation type="submission" date="2017-08" db="EMBL/GenBank/DDBJ databases">
        <authorList>
            <person name="Polle J.E."/>
            <person name="Barry K."/>
            <person name="Cushman J."/>
            <person name="Schmutz J."/>
            <person name="Tran D."/>
            <person name="Hathwaick L.T."/>
            <person name="Yim W.C."/>
            <person name="Jenkins J."/>
            <person name="Mckie-Krisberg Z.M."/>
            <person name="Prochnik S."/>
            <person name="Lindquist E."/>
            <person name="Dockter R.B."/>
            <person name="Adam C."/>
            <person name="Molina H."/>
            <person name="Bunkerborg J."/>
            <person name="Jin E."/>
            <person name="Buchheim M."/>
            <person name="Magnuson J."/>
        </authorList>
    </citation>
    <scope>NUCLEOTIDE SEQUENCE</scope>
    <source>
        <strain evidence="9">CCAP 19/18</strain>
    </source>
</reference>
<evidence type="ECO:0000313" key="9">
    <source>
        <dbReference type="EMBL" id="KAF5842754.1"/>
    </source>
</evidence>
<keyword evidence="10" id="KW-1185">Reference proteome</keyword>
<keyword evidence="5" id="KW-0472">Membrane</keyword>
<comment type="subcellular location">
    <subcellularLocation>
        <location evidence="1">Membrane</location>
    </subcellularLocation>
</comment>
<dbReference type="EMBL" id="MU069455">
    <property type="protein sequence ID" value="KAF5842754.1"/>
    <property type="molecule type" value="Genomic_DNA"/>
</dbReference>
<feature type="domain" description="Guanylate cyclase" evidence="8">
    <location>
        <begin position="599"/>
        <end position="742"/>
    </location>
</feature>
<evidence type="ECO:0000256" key="2">
    <source>
        <dbReference type="ARBA" id="ARBA00022692"/>
    </source>
</evidence>
<comment type="caution">
    <text evidence="9">The sequence shown here is derived from an EMBL/GenBank/DDBJ whole genome shotgun (WGS) entry which is preliminary data.</text>
</comment>
<feature type="region of interest" description="Disordered" evidence="7">
    <location>
        <begin position="377"/>
        <end position="410"/>
    </location>
</feature>
<dbReference type="PANTHER" id="PTHR11920:SF335">
    <property type="entry name" value="GUANYLATE CYCLASE"/>
    <property type="match status" value="1"/>
</dbReference>
<keyword evidence="3" id="KW-0547">Nucleotide-binding</keyword>